<comment type="caution">
    <text evidence="1">The sequence shown here is derived from an EMBL/GenBank/DDBJ whole genome shotgun (WGS) entry which is preliminary data.</text>
</comment>
<dbReference type="Proteomes" id="UP001362999">
    <property type="component" value="Unassembled WGS sequence"/>
</dbReference>
<organism evidence="1 2">
    <name type="scientific">Favolaschia claudopus</name>
    <dbReference type="NCBI Taxonomy" id="2862362"/>
    <lineage>
        <taxon>Eukaryota</taxon>
        <taxon>Fungi</taxon>
        <taxon>Dikarya</taxon>
        <taxon>Basidiomycota</taxon>
        <taxon>Agaricomycotina</taxon>
        <taxon>Agaricomycetes</taxon>
        <taxon>Agaricomycetidae</taxon>
        <taxon>Agaricales</taxon>
        <taxon>Marasmiineae</taxon>
        <taxon>Mycenaceae</taxon>
        <taxon>Favolaschia</taxon>
    </lineage>
</organism>
<name>A0AAV9ZZ90_9AGAR</name>
<evidence type="ECO:0000313" key="1">
    <source>
        <dbReference type="EMBL" id="KAK6996354.1"/>
    </source>
</evidence>
<evidence type="ECO:0000313" key="2">
    <source>
        <dbReference type="Proteomes" id="UP001362999"/>
    </source>
</evidence>
<dbReference type="EMBL" id="JAWWNJ010000098">
    <property type="protein sequence ID" value="KAK6996354.1"/>
    <property type="molecule type" value="Genomic_DNA"/>
</dbReference>
<sequence length="113" mass="13057">MLDKGTDKIWLTAPAIEVCAYIKKLWMTAYPPDEAIAEGLTSEERFTVLEYGIGFEVTAWLKCEVPYMVTRQDLTRVDFCVRDVVNDAWDQHFKRRTITTNGFAFPGSRREQS</sequence>
<proteinExistence type="predicted"/>
<reference evidence="1 2" key="1">
    <citation type="journal article" date="2024" name="J Genomics">
        <title>Draft genome sequencing and assembly of Favolaschia claudopus CIRM-BRFM 2984 isolated from oak limbs.</title>
        <authorList>
            <person name="Navarro D."/>
            <person name="Drula E."/>
            <person name="Chaduli D."/>
            <person name="Cazenave R."/>
            <person name="Ahrendt S."/>
            <person name="Wang J."/>
            <person name="Lipzen A."/>
            <person name="Daum C."/>
            <person name="Barry K."/>
            <person name="Grigoriev I.V."/>
            <person name="Favel A."/>
            <person name="Rosso M.N."/>
            <person name="Martin F."/>
        </authorList>
    </citation>
    <scope>NUCLEOTIDE SEQUENCE [LARGE SCALE GENOMIC DNA]</scope>
    <source>
        <strain evidence="1 2">CIRM-BRFM 2984</strain>
    </source>
</reference>
<keyword evidence="2" id="KW-1185">Reference proteome</keyword>
<protein>
    <submittedName>
        <fullName evidence="1">Uncharacterized protein</fullName>
    </submittedName>
</protein>
<gene>
    <name evidence="1" type="ORF">R3P38DRAFT_2800056</name>
</gene>
<dbReference type="AlphaFoldDB" id="A0AAV9ZZ90"/>
<accession>A0AAV9ZZ90</accession>